<name>A0A0F5FX19_9HYPH</name>
<accession>A0A0F5FX19</accession>
<proteinExistence type="predicted"/>
<evidence type="ECO:0008006" key="4">
    <source>
        <dbReference type="Google" id="ProtNLM"/>
    </source>
</evidence>
<dbReference type="Proteomes" id="UP000033632">
    <property type="component" value="Unassembled WGS sequence"/>
</dbReference>
<evidence type="ECO:0000313" key="3">
    <source>
        <dbReference type="Proteomes" id="UP000033632"/>
    </source>
</evidence>
<dbReference type="EMBL" id="JZEX01000059">
    <property type="protein sequence ID" value="KKB12717.1"/>
    <property type="molecule type" value="Genomic_DNA"/>
</dbReference>
<evidence type="ECO:0000256" key="1">
    <source>
        <dbReference type="SAM" id="MobiDB-lite"/>
    </source>
</evidence>
<sequence length="114" mass="12851">MAPHYDDPQHIEGFEEAVRDTAYFLWEQAGRPDGRSDEFWYQALAIHVRERAYGIWRRQLEEDGTFAEGEGAGAEGEGSRQPGETEPIGDISQTDLSEDEALQVAEGIEHERDA</sequence>
<dbReference type="AlphaFoldDB" id="A0A0F5FX19"/>
<feature type="region of interest" description="Disordered" evidence="1">
    <location>
        <begin position="63"/>
        <end position="114"/>
    </location>
</feature>
<gene>
    <name evidence="2" type="ORF">VE25_05635</name>
</gene>
<dbReference type="RefSeq" id="WP_046107623.1">
    <property type="nucleotide sequence ID" value="NZ_JZEX01000059.1"/>
</dbReference>
<keyword evidence="3" id="KW-1185">Reference proteome</keyword>
<reference evidence="2 3" key="1">
    <citation type="submission" date="2015-03" db="EMBL/GenBank/DDBJ databases">
        <authorList>
            <person name="Hassan Y.I."/>
            <person name="Lepp D."/>
            <person name="Li X.-Z."/>
            <person name="Zhou T."/>
        </authorList>
    </citation>
    <scope>NUCLEOTIDE SEQUENCE [LARGE SCALE GENOMIC DNA]</scope>
    <source>
        <strain evidence="2 3">BD-c194</strain>
    </source>
</reference>
<comment type="caution">
    <text evidence="2">The sequence shown here is derived from an EMBL/GenBank/DDBJ whole genome shotgun (WGS) entry which is preliminary data.</text>
</comment>
<dbReference type="PATRIC" id="fig|443610.3.peg.3679"/>
<dbReference type="Pfam" id="PF11154">
    <property type="entry name" value="DUF2934"/>
    <property type="match status" value="1"/>
</dbReference>
<protein>
    <recommendedName>
        <fullName evidence="4">DUF2934 domain-containing protein</fullName>
    </recommendedName>
</protein>
<evidence type="ECO:0000313" key="2">
    <source>
        <dbReference type="EMBL" id="KKB12717.1"/>
    </source>
</evidence>
<organism evidence="2 3">
    <name type="scientific">Devosia geojensis</name>
    <dbReference type="NCBI Taxonomy" id="443610"/>
    <lineage>
        <taxon>Bacteria</taxon>
        <taxon>Pseudomonadati</taxon>
        <taxon>Pseudomonadota</taxon>
        <taxon>Alphaproteobacteria</taxon>
        <taxon>Hyphomicrobiales</taxon>
        <taxon>Devosiaceae</taxon>
        <taxon>Devosia</taxon>
    </lineage>
</organism>
<dbReference type="InterPro" id="IPR021327">
    <property type="entry name" value="DUF2934"/>
</dbReference>